<dbReference type="InterPro" id="IPR050168">
    <property type="entry name" value="AAA_ATPase_domain"/>
</dbReference>
<dbReference type="SMART" id="SM00382">
    <property type="entry name" value="AAA"/>
    <property type="match status" value="2"/>
</dbReference>
<comment type="similarity">
    <text evidence="1 5">Belongs to the AAA ATPase family.</text>
</comment>
<dbReference type="InterPro" id="IPR003593">
    <property type="entry name" value="AAA+_ATPase"/>
</dbReference>
<evidence type="ECO:0000259" key="6">
    <source>
        <dbReference type="SMART" id="SM00382"/>
    </source>
</evidence>
<dbReference type="PANTHER" id="PTHR23077">
    <property type="entry name" value="AAA-FAMILY ATPASE"/>
    <property type="match status" value="1"/>
</dbReference>
<dbReference type="Gene3D" id="1.10.8.60">
    <property type="match status" value="2"/>
</dbReference>
<dbReference type="GO" id="GO:0016887">
    <property type="term" value="F:ATP hydrolysis activity"/>
    <property type="evidence" value="ECO:0007669"/>
    <property type="project" value="InterPro"/>
</dbReference>
<dbReference type="PANTHER" id="PTHR23077:SF171">
    <property type="entry name" value="NUCLEAR VALOSIN-CONTAINING PROTEIN-LIKE"/>
    <property type="match status" value="1"/>
</dbReference>
<evidence type="ECO:0000256" key="1">
    <source>
        <dbReference type="ARBA" id="ARBA00006914"/>
    </source>
</evidence>
<keyword evidence="3 5" id="KW-0547">Nucleotide-binding</keyword>
<dbReference type="HOGENOM" id="CLU_000688_8_3_1"/>
<dbReference type="FunFam" id="3.40.50.300:FF:000018">
    <property type="entry name" value="Cell division control 48"/>
    <property type="match status" value="1"/>
</dbReference>
<dbReference type="InterPro" id="IPR041569">
    <property type="entry name" value="AAA_lid_3"/>
</dbReference>
<dbReference type="AlphaFoldDB" id="T0MBA6"/>
<dbReference type="OrthoDB" id="27435at2759"/>
<dbReference type="InterPro" id="IPR027417">
    <property type="entry name" value="P-loop_NTPase"/>
</dbReference>
<protein>
    <submittedName>
        <fullName evidence="7">Aaa family cdc48 subfamily</fullName>
    </submittedName>
</protein>
<dbReference type="GO" id="GO:0005634">
    <property type="term" value="C:nucleus"/>
    <property type="evidence" value="ECO:0007669"/>
    <property type="project" value="TreeGrafter"/>
</dbReference>
<dbReference type="VEuPathDB" id="MicrosporidiaDB:NAPIS_ORF01955"/>
<feature type="domain" description="AAA+ ATPase" evidence="6">
    <location>
        <begin position="70"/>
        <end position="185"/>
    </location>
</feature>
<organism evidence="7 8">
    <name type="scientific">Vairimorpha apis BRL 01</name>
    <dbReference type="NCBI Taxonomy" id="1037528"/>
    <lineage>
        <taxon>Eukaryota</taxon>
        <taxon>Fungi</taxon>
        <taxon>Fungi incertae sedis</taxon>
        <taxon>Microsporidia</taxon>
        <taxon>Nosematidae</taxon>
        <taxon>Vairimorpha</taxon>
    </lineage>
</organism>
<sequence length="507" mass="57397">MKNLNSRNNVSSMLRDKYISTSLQDSLKLTNHITPFSSLRGIDYLQKSIIDLVYNPLFKRYEYDNIGAKPPATLLFYGASGVGKTYLVHSISQEYKIPVVVGNLDSEKDVRETFRKGDLNEKSIILLDNLDILNNEDNLKVINQISECLNDYKGKAVIIGICENINKLSNKLKKFDNEILIKIPSLNERKEICEKFAENVKKEHIDWIEIAKITPGFTCRDLKRLFKNAINIAVSNDRKHIIFDDFILALKSLNKQNSNITFDSIGSLDNVKEELKMSVIYPSMYPDRFKKLGITKPSGVLLYGPPGCGKTLLAKAVSNMSHCNFISVKGSELVSKYVGDSEKEIRNLFGRAKHLQPCVIFFDEIDSLCQKRSKSDFGVRIVNQILTLLDGIEDRGDVYIIGATNRIESLDKALLRPGRFDKIINVPLPKLDGCLDIFKKVTHKLPIEQFDYHILPLEGFSGAEISGIIKEAGMLCLKNNFENENAVISKQNILDAIEKYKISKKFN</sequence>
<keyword evidence="2" id="KW-0677">Repeat</keyword>
<dbReference type="Pfam" id="PF00004">
    <property type="entry name" value="AAA"/>
    <property type="match status" value="2"/>
</dbReference>
<gene>
    <name evidence="7" type="ORF">NAPIS_ORF01955</name>
</gene>
<name>T0MBA6_9MICR</name>
<evidence type="ECO:0000256" key="4">
    <source>
        <dbReference type="ARBA" id="ARBA00022840"/>
    </source>
</evidence>
<dbReference type="InterPro" id="IPR003959">
    <property type="entry name" value="ATPase_AAA_core"/>
</dbReference>
<reference evidence="7 8" key="1">
    <citation type="journal article" date="2013" name="BMC Genomics">
        <title>Genome sequencing and comparative genomics of honey bee microsporidia, Nosema apis reveal novel insights into host-parasite interactions.</title>
        <authorList>
            <person name="Chen Yp."/>
            <person name="Pettis J.S."/>
            <person name="Zhao Y."/>
            <person name="Liu X."/>
            <person name="Tallon L.J."/>
            <person name="Sadzewicz L.D."/>
            <person name="Li R."/>
            <person name="Zheng H."/>
            <person name="Huang S."/>
            <person name="Zhang X."/>
            <person name="Hamilton M.C."/>
            <person name="Pernal S.F."/>
            <person name="Melathopoulos A.P."/>
            <person name="Yan X."/>
            <person name="Evans J.D."/>
        </authorList>
    </citation>
    <scope>NUCLEOTIDE SEQUENCE [LARGE SCALE GENOMIC DNA]</scope>
    <source>
        <strain evidence="7 8">BRL 01</strain>
    </source>
</reference>
<dbReference type="GO" id="GO:1990275">
    <property type="term" value="F:preribosome binding"/>
    <property type="evidence" value="ECO:0007669"/>
    <property type="project" value="TreeGrafter"/>
</dbReference>
<dbReference type="GO" id="GO:0042254">
    <property type="term" value="P:ribosome biogenesis"/>
    <property type="evidence" value="ECO:0007669"/>
    <property type="project" value="TreeGrafter"/>
</dbReference>
<dbReference type="EMBL" id="KE647283">
    <property type="protein sequence ID" value="EQB60476.1"/>
    <property type="molecule type" value="Genomic_DNA"/>
</dbReference>
<feature type="domain" description="AAA+ ATPase" evidence="6">
    <location>
        <begin position="296"/>
        <end position="430"/>
    </location>
</feature>
<dbReference type="Proteomes" id="UP000053780">
    <property type="component" value="Unassembled WGS sequence"/>
</dbReference>
<dbReference type="Gene3D" id="3.40.50.300">
    <property type="entry name" value="P-loop containing nucleotide triphosphate hydrolases"/>
    <property type="match status" value="2"/>
</dbReference>
<evidence type="ECO:0000313" key="7">
    <source>
        <dbReference type="EMBL" id="EQB60476.1"/>
    </source>
</evidence>
<evidence type="ECO:0000256" key="5">
    <source>
        <dbReference type="RuleBase" id="RU003651"/>
    </source>
</evidence>
<dbReference type="InterPro" id="IPR003960">
    <property type="entry name" value="ATPase_AAA_CS"/>
</dbReference>
<keyword evidence="8" id="KW-1185">Reference proteome</keyword>
<keyword evidence="4 5" id="KW-0067">ATP-binding</keyword>
<dbReference type="PROSITE" id="PS00674">
    <property type="entry name" value="AAA"/>
    <property type="match status" value="1"/>
</dbReference>
<evidence type="ECO:0000256" key="3">
    <source>
        <dbReference type="ARBA" id="ARBA00022741"/>
    </source>
</evidence>
<dbReference type="GO" id="GO:0005524">
    <property type="term" value="F:ATP binding"/>
    <property type="evidence" value="ECO:0007669"/>
    <property type="project" value="UniProtKB-KW"/>
</dbReference>
<dbReference type="Pfam" id="PF17862">
    <property type="entry name" value="AAA_lid_3"/>
    <property type="match status" value="2"/>
</dbReference>
<dbReference type="SUPFAM" id="SSF52540">
    <property type="entry name" value="P-loop containing nucleoside triphosphate hydrolases"/>
    <property type="match status" value="2"/>
</dbReference>
<evidence type="ECO:0000313" key="8">
    <source>
        <dbReference type="Proteomes" id="UP000053780"/>
    </source>
</evidence>
<proteinExistence type="inferred from homology"/>
<accession>T0MBA6</accession>
<dbReference type="GO" id="GO:0003723">
    <property type="term" value="F:RNA binding"/>
    <property type="evidence" value="ECO:0007669"/>
    <property type="project" value="TreeGrafter"/>
</dbReference>
<evidence type="ECO:0000256" key="2">
    <source>
        <dbReference type="ARBA" id="ARBA00022737"/>
    </source>
</evidence>